<proteinExistence type="predicted"/>
<comment type="caution">
    <text evidence="1">The sequence shown here is derived from an EMBL/GenBank/DDBJ whole genome shotgun (WGS) entry which is preliminary data.</text>
</comment>
<dbReference type="RefSeq" id="WP_150898134.1">
    <property type="nucleotide sequence ID" value="NZ_WAAU01000003.1"/>
</dbReference>
<evidence type="ECO:0000313" key="1">
    <source>
        <dbReference type="EMBL" id="KAB1160505.1"/>
    </source>
</evidence>
<dbReference type="OrthoDB" id="719419at2"/>
<keyword evidence="2" id="KW-1185">Reference proteome</keyword>
<gene>
    <name evidence="1" type="ORF">F7018_01120</name>
</gene>
<sequence>MRLLTTVFLVVSISNISFGQKPKNKISTNTEQKNYSKKSYNKSTKERFIPVELFTGAKWDGEHKLTLKKVATTATSCHPVTGKRCTKYTITGPFKTEKNNTKIEWVGNKIPYYQRIYNTKRGGKVESFFTINNSKDGLVRIYDKRKQWGERAYDGLGSKFPLGYWKQGEVRTYPSRRPTRIEIIELDGPNHCLTFRWTVGEGKKRNQDNIYTFCPNRGFTSFRHKNQHLDSKKRKPKN</sequence>
<dbReference type="Proteomes" id="UP000467305">
    <property type="component" value="Unassembled WGS sequence"/>
</dbReference>
<name>A0A7J5AS91_9FLAO</name>
<dbReference type="EMBL" id="WAAU01000003">
    <property type="protein sequence ID" value="KAB1160505.1"/>
    <property type="molecule type" value="Genomic_DNA"/>
</dbReference>
<organism evidence="1 2">
    <name type="scientific">Tenacibaculum aiptasiae</name>
    <dbReference type="NCBI Taxonomy" id="426481"/>
    <lineage>
        <taxon>Bacteria</taxon>
        <taxon>Pseudomonadati</taxon>
        <taxon>Bacteroidota</taxon>
        <taxon>Flavobacteriia</taxon>
        <taxon>Flavobacteriales</taxon>
        <taxon>Flavobacteriaceae</taxon>
        <taxon>Tenacibaculum</taxon>
    </lineage>
</organism>
<protein>
    <submittedName>
        <fullName evidence="1">Uncharacterized protein</fullName>
    </submittedName>
</protein>
<accession>A0A7J5AS91</accession>
<reference evidence="1 2" key="1">
    <citation type="submission" date="2019-09" db="EMBL/GenBank/DDBJ databases">
        <authorList>
            <person name="Cao W.R."/>
        </authorList>
    </citation>
    <scope>NUCLEOTIDE SEQUENCE [LARGE SCALE GENOMIC DNA]</scope>
    <source>
        <strain evidence="2">a4</strain>
    </source>
</reference>
<dbReference type="AlphaFoldDB" id="A0A7J5AS91"/>
<evidence type="ECO:0000313" key="2">
    <source>
        <dbReference type="Proteomes" id="UP000467305"/>
    </source>
</evidence>